<gene>
    <name evidence="1" type="ORF">E3O65_13440</name>
</gene>
<dbReference type="RefSeq" id="WP_134364242.1">
    <property type="nucleotide sequence ID" value="NZ_SOGJ01000027.1"/>
</dbReference>
<sequence length="59" mass="6358">MAVLARGPERVLGLPHREVTAIGGWPDAIGEDIVMIWRLLEQGTLALFVAFGTMDVVPA</sequence>
<name>A0ABY2IWS5_9MICO</name>
<reference evidence="1 2" key="1">
    <citation type="submission" date="2019-03" db="EMBL/GenBank/DDBJ databases">
        <title>Genomics of glacier-inhabiting Cryobacterium strains.</title>
        <authorList>
            <person name="Liu Q."/>
            <person name="Xin Y.-H."/>
        </authorList>
    </citation>
    <scope>NUCLEOTIDE SEQUENCE [LARGE SCALE GENOMIC DNA]</scope>
    <source>
        <strain evidence="1 2">TMT4-23</strain>
    </source>
</reference>
<accession>A0ABY2IWS5</accession>
<organism evidence="1 2">
    <name type="scientific">Cryobacterium breve</name>
    <dbReference type="NCBI Taxonomy" id="1259258"/>
    <lineage>
        <taxon>Bacteria</taxon>
        <taxon>Bacillati</taxon>
        <taxon>Actinomycetota</taxon>
        <taxon>Actinomycetes</taxon>
        <taxon>Micrococcales</taxon>
        <taxon>Microbacteriaceae</taxon>
        <taxon>Cryobacterium</taxon>
    </lineage>
</organism>
<keyword evidence="2" id="KW-1185">Reference proteome</keyword>
<proteinExistence type="predicted"/>
<protein>
    <submittedName>
        <fullName evidence="1">Uncharacterized protein</fullName>
    </submittedName>
</protein>
<comment type="caution">
    <text evidence="1">The sequence shown here is derived from an EMBL/GenBank/DDBJ whole genome shotgun (WGS) entry which is preliminary data.</text>
</comment>
<dbReference type="Proteomes" id="UP000298355">
    <property type="component" value="Unassembled WGS sequence"/>
</dbReference>
<dbReference type="EMBL" id="SOGJ01000027">
    <property type="protein sequence ID" value="TFC96364.1"/>
    <property type="molecule type" value="Genomic_DNA"/>
</dbReference>
<evidence type="ECO:0000313" key="1">
    <source>
        <dbReference type="EMBL" id="TFC96364.1"/>
    </source>
</evidence>
<evidence type="ECO:0000313" key="2">
    <source>
        <dbReference type="Proteomes" id="UP000298355"/>
    </source>
</evidence>